<dbReference type="CDD" id="cd06261">
    <property type="entry name" value="TM_PBP2"/>
    <property type="match status" value="1"/>
</dbReference>
<sequence>MSTITPARARRRRRRLVGGQLPPSPAATVVKAIVFSVACALVVLPFVGIISTSMAPPEQVSRAGGLVLFPESLDFSAYDAILSGGIVTRALGVSVIVTVCGTLLSLTVSSLLAYTLTRPALPFRRGLTMLVVISLFFSPGLLPTYLAVQSYGLLNSLAALVVPTALSAFNVIVLRAFFGSLPQDILDAAEIDGASEIRILTSIVVPLSKAALAVIGLFYAVGYWNAFFSALLYLNDSTMWPLQLVLRTYVVDDNAITGYDLAAEAIPAQPSLQMAILVISVVPILLVYPWLQKHFAKGALTGAIKG</sequence>
<dbReference type="Gene3D" id="1.10.3720.10">
    <property type="entry name" value="MetI-like"/>
    <property type="match status" value="1"/>
</dbReference>
<evidence type="ECO:0000259" key="8">
    <source>
        <dbReference type="PROSITE" id="PS50928"/>
    </source>
</evidence>
<dbReference type="EMBL" id="DXBY01000356">
    <property type="protein sequence ID" value="HIZ38288.1"/>
    <property type="molecule type" value="Genomic_DNA"/>
</dbReference>
<dbReference type="Pfam" id="PF00528">
    <property type="entry name" value="BPD_transp_1"/>
    <property type="match status" value="1"/>
</dbReference>
<feature type="transmembrane region" description="Helical" evidence="7">
    <location>
        <begin position="91"/>
        <end position="114"/>
    </location>
</feature>
<reference evidence="9" key="2">
    <citation type="submission" date="2021-04" db="EMBL/GenBank/DDBJ databases">
        <authorList>
            <person name="Gilroy R."/>
        </authorList>
    </citation>
    <scope>NUCLEOTIDE SEQUENCE</scope>
    <source>
        <strain evidence="9">ChiGjej4B4-7305</strain>
    </source>
</reference>
<feature type="transmembrane region" description="Helical" evidence="7">
    <location>
        <begin position="272"/>
        <end position="291"/>
    </location>
</feature>
<evidence type="ECO:0000256" key="6">
    <source>
        <dbReference type="ARBA" id="ARBA00023136"/>
    </source>
</evidence>
<organism evidence="9 10">
    <name type="scientific">Candidatus Ruania gallistercoris</name>
    <dbReference type="NCBI Taxonomy" id="2838746"/>
    <lineage>
        <taxon>Bacteria</taxon>
        <taxon>Bacillati</taxon>
        <taxon>Actinomycetota</taxon>
        <taxon>Actinomycetes</taxon>
        <taxon>Micrococcales</taxon>
        <taxon>Ruaniaceae</taxon>
        <taxon>Ruania</taxon>
    </lineage>
</organism>
<evidence type="ECO:0000313" key="9">
    <source>
        <dbReference type="EMBL" id="HIZ38288.1"/>
    </source>
</evidence>
<reference evidence="9" key="1">
    <citation type="journal article" date="2021" name="PeerJ">
        <title>Extensive microbial diversity within the chicken gut microbiome revealed by metagenomics and culture.</title>
        <authorList>
            <person name="Gilroy R."/>
            <person name="Ravi A."/>
            <person name="Getino M."/>
            <person name="Pursley I."/>
            <person name="Horton D.L."/>
            <person name="Alikhan N.F."/>
            <person name="Baker D."/>
            <person name="Gharbi K."/>
            <person name="Hall N."/>
            <person name="Watson M."/>
            <person name="Adriaenssens E.M."/>
            <person name="Foster-Nyarko E."/>
            <person name="Jarju S."/>
            <person name="Secka A."/>
            <person name="Antonio M."/>
            <person name="Oren A."/>
            <person name="Chaudhuri R.R."/>
            <person name="La Ragione R."/>
            <person name="Hildebrand F."/>
            <person name="Pallen M.J."/>
        </authorList>
    </citation>
    <scope>NUCLEOTIDE SEQUENCE</scope>
    <source>
        <strain evidence="9">ChiGjej4B4-7305</strain>
    </source>
</reference>
<feature type="transmembrane region" description="Helical" evidence="7">
    <location>
        <begin position="21"/>
        <end position="50"/>
    </location>
</feature>
<dbReference type="GO" id="GO:0005886">
    <property type="term" value="C:plasma membrane"/>
    <property type="evidence" value="ECO:0007669"/>
    <property type="project" value="UniProtKB-SubCell"/>
</dbReference>
<evidence type="ECO:0000256" key="3">
    <source>
        <dbReference type="ARBA" id="ARBA00022475"/>
    </source>
</evidence>
<evidence type="ECO:0000256" key="1">
    <source>
        <dbReference type="ARBA" id="ARBA00004651"/>
    </source>
</evidence>
<comment type="similarity">
    <text evidence="7">Belongs to the binding-protein-dependent transport system permease family.</text>
</comment>
<dbReference type="InterPro" id="IPR035906">
    <property type="entry name" value="MetI-like_sf"/>
</dbReference>
<feature type="transmembrane region" description="Helical" evidence="7">
    <location>
        <begin position="126"/>
        <end position="148"/>
    </location>
</feature>
<feature type="transmembrane region" description="Helical" evidence="7">
    <location>
        <begin position="210"/>
        <end position="234"/>
    </location>
</feature>
<name>A0A9D2J6E2_9MICO</name>
<evidence type="ECO:0000313" key="10">
    <source>
        <dbReference type="Proteomes" id="UP000824037"/>
    </source>
</evidence>
<keyword evidence="5 7" id="KW-1133">Transmembrane helix</keyword>
<dbReference type="PROSITE" id="PS50928">
    <property type="entry name" value="ABC_TM1"/>
    <property type="match status" value="1"/>
</dbReference>
<evidence type="ECO:0000256" key="4">
    <source>
        <dbReference type="ARBA" id="ARBA00022692"/>
    </source>
</evidence>
<accession>A0A9D2J6E2</accession>
<dbReference type="Proteomes" id="UP000824037">
    <property type="component" value="Unassembled WGS sequence"/>
</dbReference>
<dbReference type="InterPro" id="IPR000515">
    <property type="entry name" value="MetI-like"/>
</dbReference>
<feature type="domain" description="ABC transmembrane type-1" evidence="8">
    <location>
        <begin position="91"/>
        <end position="287"/>
    </location>
</feature>
<comment type="subcellular location">
    <subcellularLocation>
        <location evidence="1 7">Cell membrane</location>
        <topology evidence="1 7">Multi-pass membrane protein</topology>
    </subcellularLocation>
</comment>
<keyword evidence="6 7" id="KW-0472">Membrane</keyword>
<dbReference type="SUPFAM" id="SSF161098">
    <property type="entry name" value="MetI-like"/>
    <property type="match status" value="1"/>
</dbReference>
<keyword evidence="3" id="KW-1003">Cell membrane</keyword>
<evidence type="ECO:0000256" key="7">
    <source>
        <dbReference type="RuleBase" id="RU363032"/>
    </source>
</evidence>
<keyword evidence="2 7" id="KW-0813">Transport</keyword>
<keyword evidence="4 7" id="KW-0812">Transmembrane</keyword>
<dbReference type="GO" id="GO:0055085">
    <property type="term" value="P:transmembrane transport"/>
    <property type="evidence" value="ECO:0007669"/>
    <property type="project" value="InterPro"/>
</dbReference>
<dbReference type="AlphaFoldDB" id="A0A9D2J6E2"/>
<evidence type="ECO:0000256" key="2">
    <source>
        <dbReference type="ARBA" id="ARBA00022448"/>
    </source>
</evidence>
<dbReference type="PANTHER" id="PTHR43744:SF9">
    <property type="entry name" value="POLYGALACTURONAN_RHAMNOGALACTURONAN TRANSPORT SYSTEM PERMEASE PROTEIN YTCP"/>
    <property type="match status" value="1"/>
</dbReference>
<proteinExistence type="inferred from homology"/>
<comment type="caution">
    <text evidence="9">The sequence shown here is derived from an EMBL/GenBank/DDBJ whole genome shotgun (WGS) entry which is preliminary data.</text>
</comment>
<evidence type="ECO:0000256" key="5">
    <source>
        <dbReference type="ARBA" id="ARBA00022989"/>
    </source>
</evidence>
<gene>
    <name evidence="9" type="ORF">H9815_21125</name>
</gene>
<protein>
    <submittedName>
        <fullName evidence="9">Carbohydrate ABC transporter permease</fullName>
    </submittedName>
</protein>
<feature type="transmembrane region" description="Helical" evidence="7">
    <location>
        <begin position="154"/>
        <end position="178"/>
    </location>
</feature>
<dbReference type="PANTHER" id="PTHR43744">
    <property type="entry name" value="ABC TRANSPORTER PERMEASE PROTEIN MG189-RELATED-RELATED"/>
    <property type="match status" value="1"/>
</dbReference>